<name>A0ABY4G1W4_9BACT</name>
<accession>A0ABY4G1W4</accession>
<dbReference type="RefSeq" id="WP_245118869.1">
    <property type="nucleotide sequence ID" value="NZ_CP095061.1"/>
</dbReference>
<keyword evidence="2" id="KW-1185">Reference proteome</keyword>
<reference evidence="1" key="1">
    <citation type="submission" date="2022-04" db="EMBL/GenBank/DDBJ databases">
        <title>Hymenobacter sp. isolated from the air.</title>
        <authorList>
            <person name="Won M."/>
            <person name="Lee C.-M."/>
            <person name="Woen H.-Y."/>
            <person name="Kwon S.-W."/>
        </authorList>
    </citation>
    <scope>NUCLEOTIDE SEQUENCE</scope>
    <source>
        <strain evidence="1">5420S-77</strain>
    </source>
</reference>
<dbReference type="EMBL" id="CP095061">
    <property type="protein sequence ID" value="UOQ64860.1"/>
    <property type="molecule type" value="Genomic_DNA"/>
</dbReference>
<gene>
    <name evidence="1" type="ORF">MUN86_14955</name>
</gene>
<dbReference type="Proteomes" id="UP000830401">
    <property type="component" value="Chromosome"/>
</dbReference>
<proteinExistence type="predicted"/>
<protein>
    <submittedName>
        <fullName evidence="1">Uncharacterized protein</fullName>
    </submittedName>
</protein>
<evidence type="ECO:0000313" key="1">
    <source>
        <dbReference type="EMBL" id="UOQ64860.1"/>
    </source>
</evidence>
<organism evidence="1 2">
    <name type="scientific">Hymenobacter volaticus</name>
    <dbReference type="NCBI Taxonomy" id="2932254"/>
    <lineage>
        <taxon>Bacteria</taxon>
        <taxon>Pseudomonadati</taxon>
        <taxon>Bacteroidota</taxon>
        <taxon>Cytophagia</taxon>
        <taxon>Cytophagales</taxon>
        <taxon>Hymenobacteraceae</taxon>
        <taxon>Hymenobacter</taxon>
    </lineage>
</organism>
<evidence type="ECO:0000313" key="2">
    <source>
        <dbReference type="Proteomes" id="UP000830401"/>
    </source>
</evidence>
<sequence>MALQMKQGNMHEFCEILKLHLKRRKTIRIGSIQGSLLVASLPYQKNSFQELLNEDEFNLVAQLITMNGGILRKQIMHNDNRPFYVDLK</sequence>